<gene>
    <name evidence="1" type="ORF">KME28_03865</name>
</gene>
<dbReference type="AlphaFoldDB" id="A0A9E3LRW1"/>
<dbReference type="EMBL" id="JAHHHW010000037">
    <property type="protein sequence ID" value="MBW4430888.1"/>
    <property type="molecule type" value="Genomic_DNA"/>
</dbReference>
<sequence>MSSNILVLSQGEVIANDSKENIFERPPNLVVAKVTECKNISRIQAVDSQQVKALDWNCNLQVVEPIPNSAKYVGIRAHHLTFCNDPNQENTFACWVADTSETQHRLTAYLKLNHPPSDSEDYNLQVEVYKEKWANLKDRPFPWRIHLDPLRLILMES</sequence>
<evidence type="ECO:0000313" key="1">
    <source>
        <dbReference type="EMBL" id="MBW4430888.1"/>
    </source>
</evidence>
<dbReference type="PANTHER" id="PTHR43514:SF1">
    <property type="entry name" value="SULFATE_THIOSULFATE IMPORT ATP-BINDING PROTEIN CYSA"/>
    <property type="match status" value="1"/>
</dbReference>
<evidence type="ECO:0000313" key="2">
    <source>
        <dbReference type="Proteomes" id="UP000813215"/>
    </source>
</evidence>
<dbReference type="PANTHER" id="PTHR43514">
    <property type="entry name" value="ABC TRANSPORTER I FAMILY MEMBER 10"/>
    <property type="match status" value="1"/>
</dbReference>
<proteinExistence type="predicted"/>
<dbReference type="InterPro" id="IPR050334">
    <property type="entry name" value="Molybdenum_import_ModC"/>
</dbReference>
<comment type="caution">
    <text evidence="1">The sequence shown here is derived from an EMBL/GenBank/DDBJ whole genome shotgun (WGS) entry which is preliminary data.</text>
</comment>
<protein>
    <submittedName>
        <fullName evidence="1">Uncharacterized protein</fullName>
    </submittedName>
</protein>
<accession>A0A9E3LRW1</accession>
<reference evidence="1" key="1">
    <citation type="submission" date="2021-05" db="EMBL/GenBank/DDBJ databases">
        <authorList>
            <person name="Pietrasiak N."/>
            <person name="Ward R."/>
            <person name="Stajich J.E."/>
            <person name="Kurbessoian T."/>
        </authorList>
    </citation>
    <scope>NUCLEOTIDE SEQUENCE</scope>
    <source>
        <strain evidence="1">HA4357-MV3</strain>
    </source>
</reference>
<dbReference type="Proteomes" id="UP000813215">
    <property type="component" value="Unassembled WGS sequence"/>
</dbReference>
<name>A0A9E3LRW1_9NOST</name>
<organism evidence="1 2">
    <name type="scientific">Pelatocladus maniniholoensis HA4357-MV3</name>
    <dbReference type="NCBI Taxonomy" id="1117104"/>
    <lineage>
        <taxon>Bacteria</taxon>
        <taxon>Bacillati</taxon>
        <taxon>Cyanobacteriota</taxon>
        <taxon>Cyanophyceae</taxon>
        <taxon>Nostocales</taxon>
        <taxon>Nostocaceae</taxon>
        <taxon>Pelatocladus</taxon>
    </lineage>
</organism>
<reference evidence="1" key="2">
    <citation type="journal article" date="2022" name="Microbiol. Resour. Announc.">
        <title>Metagenome Sequencing to Explore Phylogenomics of Terrestrial Cyanobacteria.</title>
        <authorList>
            <person name="Ward R.D."/>
            <person name="Stajich J.E."/>
            <person name="Johansen J.R."/>
            <person name="Huntemann M."/>
            <person name="Clum A."/>
            <person name="Foster B."/>
            <person name="Foster B."/>
            <person name="Roux S."/>
            <person name="Palaniappan K."/>
            <person name="Varghese N."/>
            <person name="Mukherjee S."/>
            <person name="Reddy T.B.K."/>
            <person name="Daum C."/>
            <person name="Copeland A."/>
            <person name="Chen I.A."/>
            <person name="Ivanova N.N."/>
            <person name="Kyrpides N.C."/>
            <person name="Shapiro N."/>
            <person name="Eloe-Fadrosh E.A."/>
            <person name="Pietrasiak N."/>
        </authorList>
    </citation>
    <scope>NUCLEOTIDE SEQUENCE</scope>
    <source>
        <strain evidence="1">HA4357-MV3</strain>
    </source>
</reference>